<keyword evidence="2" id="KW-1185">Reference proteome</keyword>
<protein>
    <submittedName>
        <fullName evidence="1">Uncharacterized protein</fullName>
    </submittedName>
</protein>
<dbReference type="RefSeq" id="WP_235703590.1">
    <property type="nucleotide sequence ID" value="NZ_JAKGBZ010000009.1"/>
</dbReference>
<proteinExistence type="predicted"/>
<dbReference type="EMBL" id="JAKGBZ010000009">
    <property type="protein sequence ID" value="MCF3946356.1"/>
    <property type="molecule type" value="Genomic_DNA"/>
</dbReference>
<reference evidence="1 2" key="1">
    <citation type="submission" date="2022-01" db="EMBL/GenBank/DDBJ databases">
        <authorList>
            <person name="Won M."/>
            <person name="Kim S.-J."/>
            <person name="Kwon S.-W."/>
        </authorList>
    </citation>
    <scope>NUCLEOTIDE SEQUENCE [LARGE SCALE GENOMIC DNA]</scope>
    <source>
        <strain evidence="1 2">KCTC 23505</strain>
    </source>
</reference>
<gene>
    <name evidence="1" type="ORF">L2A60_06615</name>
</gene>
<dbReference type="Proteomes" id="UP001521209">
    <property type="component" value="Unassembled WGS sequence"/>
</dbReference>
<evidence type="ECO:0000313" key="1">
    <source>
        <dbReference type="EMBL" id="MCF3946356.1"/>
    </source>
</evidence>
<evidence type="ECO:0000313" key="2">
    <source>
        <dbReference type="Proteomes" id="UP001521209"/>
    </source>
</evidence>
<comment type="caution">
    <text evidence="1">The sequence shown here is derived from an EMBL/GenBank/DDBJ whole genome shotgun (WGS) entry which is preliminary data.</text>
</comment>
<sequence>MTLSINLDWTGFARQRKLAAFLQNEGHLPLPMIYVGGKLRALLPSEFVIRRNTKALHIDIGIPQLVERPIYKIDITPGRSEKLVIQTESLDLTMFPYDPKLDLHLRGHAVLLKKLIHAKTTISPREGVYHLSLPAAPFAALTDFTMATEKGMTRNRVIPLVLERNGRFYRPFTSLAHQHSTKTYVEALNAQATPGIYRKTVDRGWFTLLLCIKCSLEPSPPELIRLESIPSGARIYVNGTRQTFSMTDTVMQESRELLADIILRKSGYRDCPVHPQKVRNPAKNGISYDFMCRLQKN</sequence>
<organism evidence="1 2">
    <name type="scientific">Acidiphilium iwatense</name>
    <dbReference type="NCBI Taxonomy" id="768198"/>
    <lineage>
        <taxon>Bacteria</taxon>
        <taxon>Pseudomonadati</taxon>
        <taxon>Pseudomonadota</taxon>
        <taxon>Alphaproteobacteria</taxon>
        <taxon>Acetobacterales</taxon>
        <taxon>Acidocellaceae</taxon>
        <taxon>Acidiphilium</taxon>
    </lineage>
</organism>
<accession>A0ABS9DUE2</accession>
<name>A0ABS9DUE2_9PROT</name>